<evidence type="ECO:0000259" key="2">
    <source>
        <dbReference type="Pfam" id="PF26168"/>
    </source>
</evidence>
<dbReference type="OMA" id="ANHELNC"/>
<name>A0A1S4A9U6_TOBAC</name>
<dbReference type="OrthoDB" id="1278362at2759"/>
<comment type="similarity">
    <text evidence="1">Belongs to the UDP-glycosyltransferase family.</text>
</comment>
<proteinExistence type="inferred from homology"/>
<dbReference type="PaxDb" id="4097-A0A1S4A9U6"/>
<dbReference type="GO" id="GO:0008194">
    <property type="term" value="F:UDP-glycosyltransferase activity"/>
    <property type="evidence" value="ECO:0007669"/>
    <property type="project" value="UniProtKB-ARBA"/>
</dbReference>
<dbReference type="Gene3D" id="3.40.50.2000">
    <property type="entry name" value="Glycogen Phosphorylase B"/>
    <property type="match status" value="1"/>
</dbReference>
<reference evidence="3" key="1">
    <citation type="submission" date="2025-08" db="UniProtKB">
        <authorList>
            <consortium name="RefSeq"/>
        </authorList>
    </citation>
    <scope>IDENTIFICATION</scope>
</reference>
<dbReference type="AlphaFoldDB" id="A0A1S4A9U6"/>
<feature type="domain" description="Glycosyltransferase N-terminal" evidence="2">
    <location>
        <begin position="20"/>
        <end position="163"/>
    </location>
</feature>
<evidence type="ECO:0000313" key="3">
    <source>
        <dbReference type="RefSeq" id="XP_016473413.1"/>
    </source>
</evidence>
<gene>
    <name evidence="3" type="primary">LOC107795316</name>
</gene>
<sequence length="210" mass="23862">MDINTENLANHELNCSLKQDEVVVIMVPVPAQGHLNQLLQFTCLISSYSLRVYYVGLAAYNHKARVRANALNPSDIAKIHFHDLPSTPDFASSKSPTLFNACMLLREPIASFLRDISSKARRVVIVHDALMSYNVQDVSSFPNVESYIYHCISSFDMYCSYICEIARRLELPEGFEERVKGVGWIHESLWLEFLLREYYSGGAKQLLALP</sequence>
<dbReference type="SUPFAM" id="SSF53756">
    <property type="entry name" value="UDP-Glycosyltransferase/glycogen phosphorylase"/>
    <property type="match status" value="1"/>
</dbReference>
<dbReference type="PANTHER" id="PTHR48044:SF48">
    <property type="entry name" value="GLYCOSYLTRANSFERASE"/>
    <property type="match status" value="1"/>
</dbReference>
<evidence type="ECO:0000256" key="1">
    <source>
        <dbReference type="ARBA" id="ARBA00009995"/>
    </source>
</evidence>
<dbReference type="STRING" id="4097.A0A1S4A9U6"/>
<dbReference type="Pfam" id="PF26168">
    <property type="entry name" value="Glyco_transf_N"/>
    <property type="match status" value="1"/>
</dbReference>
<accession>A0A1S4A9U6</accession>
<protein>
    <submittedName>
        <fullName evidence="3">Zeatin O-glucosyltransferase</fullName>
    </submittedName>
</protein>
<dbReference type="RefSeq" id="XP_016473413.1">
    <property type="nucleotide sequence ID" value="XM_016617927.1"/>
</dbReference>
<dbReference type="GO" id="GO:1901135">
    <property type="term" value="P:carbohydrate derivative metabolic process"/>
    <property type="evidence" value="ECO:0007669"/>
    <property type="project" value="UniProtKB-ARBA"/>
</dbReference>
<organism evidence="3">
    <name type="scientific">Nicotiana tabacum</name>
    <name type="common">Common tobacco</name>
    <dbReference type="NCBI Taxonomy" id="4097"/>
    <lineage>
        <taxon>Eukaryota</taxon>
        <taxon>Viridiplantae</taxon>
        <taxon>Streptophyta</taxon>
        <taxon>Embryophyta</taxon>
        <taxon>Tracheophyta</taxon>
        <taxon>Spermatophyta</taxon>
        <taxon>Magnoliopsida</taxon>
        <taxon>eudicotyledons</taxon>
        <taxon>Gunneridae</taxon>
        <taxon>Pentapetalae</taxon>
        <taxon>asterids</taxon>
        <taxon>lamiids</taxon>
        <taxon>Solanales</taxon>
        <taxon>Solanaceae</taxon>
        <taxon>Nicotianoideae</taxon>
        <taxon>Nicotianeae</taxon>
        <taxon>Nicotiana</taxon>
    </lineage>
</organism>
<dbReference type="KEGG" id="nta:107795316"/>
<dbReference type="PANTHER" id="PTHR48044">
    <property type="entry name" value="GLYCOSYLTRANSFERASE"/>
    <property type="match status" value="1"/>
</dbReference>
<dbReference type="InterPro" id="IPR058980">
    <property type="entry name" value="Glyco_transf_N"/>
</dbReference>